<name>A0A7X1NVL9_9DEIO</name>
<sequence>MLLRVTLAAFLNLSGEAAVVVGGGPVALRRARTLLGAGLRVRVVAPELHPDLAVLPVGHDPRPYRPGDVAGARVAVAATDSPEVNAAVAAEARAVGALVNHAGDAAQGTLRFPAVTRRGGVEVALTTGRELPLLAQALAERIAGLLPAPEQVDAWAERREAALTLPGTEREAALAALRADIRAAVGLLPAGVGA</sequence>
<dbReference type="Proteomes" id="UP000484842">
    <property type="component" value="Unassembled WGS sequence"/>
</dbReference>
<comment type="pathway">
    <text evidence="1">Porphyrin-containing compound metabolism; siroheme biosynthesis; sirohydrochlorin from precorrin-2: step 1/1.</text>
</comment>
<accession>A0A7X1NVL9</accession>
<comment type="caution">
    <text evidence="7">The sequence shown here is derived from an EMBL/GenBank/DDBJ whole genome shotgun (WGS) entry which is preliminary data.</text>
</comment>
<dbReference type="SUPFAM" id="SSF75615">
    <property type="entry name" value="Siroheme synthase middle domains-like"/>
    <property type="match status" value="1"/>
</dbReference>
<evidence type="ECO:0000313" key="7">
    <source>
        <dbReference type="EMBL" id="MPY66617.1"/>
    </source>
</evidence>
<dbReference type="AlphaFoldDB" id="A0A7X1NVL9"/>
<dbReference type="Pfam" id="PF13241">
    <property type="entry name" value="NAD_binding_7"/>
    <property type="match status" value="1"/>
</dbReference>
<evidence type="ECO:0000256" key="1">
    <source>
        <dbReference type="ARBA" id="ARBA00005010"/>
    </source>
</evidence>
<keyword evidence="5" id="KW-0627">Porphyrin biosynthesis</keyword>
<evidence type="ECO:0000313" key="8">
    <source>
        <dbReference type="Proteomes" id="UP000484842"/>
    </source>
</evidence>
<dbReference type="UniPathway" id="UPA00262">
    <property type="reaction ID" value="UER00222"/>
</dbReference>
<comment type="catalytic activity">
    <reaction evidence="6">
        <text>precorrin-2 + NAD(+) = sirohydrochlorin + NADH + 2 H(+)</text>
        <dbReference type="Rhea" id="RHEA:15613"/>
        <dbReference type="ChEBI" id="CHEBI:15378"/>
        <dbReference type="ChEBI" id="CHEBI:57540"/>
        <dbReference type="ChEBI" id="CHEBI:57945"/>
        <dbReference type="ChEBI" id="CHEBI:58351"/>
        <dbReference type="ChEBI" id="CHEBI:58827"/>
        <dbReference type="EC" id="1.3.1.76"/>
    </reaction>
</comment>
<evidence type="ECO:0000256" key="2">
    <source>
        <dbReference type="ARBA" id="ARBA00012400"/>
    </source>
</evidence>
<dbReference type="InterPro" id="IPR028161">
    <property type="entry name" value="Met8-like"/>
</dbReference>
<dbReference type="Gene3D" id="3.40.50.720">
    <property type="entry name" value="NAD(P)-binding Rossmann-like Domain"/>
    <property type="match status" value="1"/>
</dbReference>
<evidence type="ECO:0000256" key="3">
    <source>
        <dbReference type="ARBA" id="ARBA00023002"/>
    </source>
</evidence>
<keyword evidence="8" id="KW-1185">Reference proteome</keyword>
<keyword evidence="4" id="KW-0520">NAD</keyword>
<keyword evidence="3" id="KW-0560">Oxidoreductase</keyword>
<dbReference type="GO" id="GO:0043115">
    <property type="term" value="F:precorrin-2 dehydrogenase activity"/>
    <property type="evidence" value="ECO:0007669"/>
    <property type="project" value="UniProtKB-EC"/>
</dbReference>
<evidence type="ECO:0000256" key="6">
    <source>
        <dbReference type="ARBA" id="ARBA00047561"/>
    </source>
</evidence>
<dbReference type="NCBIfam" id="TIGR01470">
    <property type="entry name" value="cysG_Nterm"/>
    <property type="match status" value="1"/>
</dbReference>
<proteinExistence type="predicted"/>
<reference evidence="7 8" key="1">
    <citation type="submission" date="2019-10" db="EMBL/GenBank/DDBJ databases">
        <title>Deinococcus sp. isolated from soil.</title>
        <authorList>
            <person name="Li Y."/>
            <person name="Wang J."/>
        </authorList>
    </citation>
    <scope>NUCLEOTIDE SEQUENCE [LARGE SCALE GENOMIC DNA]</scope>
    <source>
        <strain evidence="7 8">SDU3-2</strain>
    </source>
</reference>
<evidence type="ECO:0000256" key="5">
    <source>
        <dbReference type="ARBA" id="ARBA00023244"/>
    </source>
</evidence>
<dbReference type="EMBL" id="WBSL01000002">
    <property type="protein sequence ID" value="MPY66617.1"/>
    <property type="molecule type" value="Genomic_DNA"/>
</dbReference>
<organism evidence="7 8">
    <name type="scientific">Deinococcus terrestris</name>
    <dbReference type="NCBI Taxonomy" id="2651870"/>
    <lineage>
        <taxon>Bacteria</taxon>
        <taxon>Thermotogati</taxon>
        <taxon>Deinococcota</taxon>
        <taxon>Deinococci</taxon>
        <taxon>Deinococcales</taxon>
        <taxon>Deinococcaceae</taxon>
        <taxon>Deinococcus</taxon>
    </lineage>
</organism>
<dbReference type="InterPro" id="IPR036291">
    <property type="entry name" value="NAD(P)-bd_dom_sf"/>
</dbReference>
<dbReference type="PANTHER" id="PTHR35330:SF1">
    <property type="entry name" value="SIROHEME BIOSYNTHESIS PROTEIN MET8"/>
    <property type="match status" value="1"/>
</dbReference>
<dbReference type="InterPro" id="IPR006367">
    <property type="entry name" value="Sirohaem_synthase_N"/>
</dbReference>
<dbReference type="EC" id="1.3.1.76" evidence="2"/>
<evidence type="ECO:0000256" key="4">
    <source>
        <dbReference type="ARBA" id="ARBA00023027"/>
    </source>
</evidence>
<protein>
    <recommendedName>
        <fullName evidence="2">precorrin-2 dehydrogenase</fullName>
        <ecNumber evidence="2">1.3.1.76</ecNumber>
    </recommendedName>
</protein>
<dbReference type="GO" id="GO:0004325">
    <property type="term" value="F:ferrochelatase activity"/>
    <property type="evidence" value="ECO:0007669"/>
    <property type="project" value="InterPro"/>
</dbReference>
<dbReference type="PANTHER" id="PTHR35330">
    <property type="entry name" value="SIROHEME BIOSYNTHESIS PROTEIN MET8"/>
    <property type="match status" value="1"/>
</dbReference>
<gene>
    <name evidence="7" type="ORF">F8S09_07900</name>
</gene>
<dbReference type="SUPFAM" id="SSF51735">
    <property type="entry name" value="NAD(P)-binding Rossmann-fold domains"/>
    <property type="match status" value="1"/>
</dbReference>
<dbReference type="GO" id="GO:0019354">
    <property type="term" value="P:siroheme biosynthetic process"/>
    <property type="evidence" value="ECO:0007669"/>
    <property type="project" value="UniProtKB-UniPathway"/>
</dbReference>